<dbReference type="InterPro" id="IPR001650">
    <property type="entry name" value="Helicase_C-like"/>
</dbReference>
<feature type="region of interest" description="Disordered" evidence="2">
    <location>
        <begin position="1"/>
        <end position="183"/>
    </location>
</feature>
<feature type="compositionally biased region" description="Basic and acidic residues" evidence="2">
    <location>
        <begin position="1"/>
        <end position="15"/>
    </location>
</feature>
<dbReference type="GO" id="GO:0031507">
    <property type="term" value="P:heterochromatin formation"/>
    <property type="evidence" value="ECO:0007669"/>
    <property type="project" value="InterPro"/>
</dbReference>
<dbReference type="Gene3D" id="3.40.50.300">
    <property type="entry name" value="P-loop containing nucleotide triphosphate hydrolases"/>
    <property type="match status" value="2"/>
</dbReference>
<feature type="compositionally biased region" description="Polar residues" evidence="2">
    <location>
        <begin position="218"/>
        <end position="244"/>
    </location>
</feature>
<dbReference type="Gene3D" id="6.10.250.1310">
    <property type="match status" value="1"/>
</dbReference>
<feature type="compositionally biased region" description="Polar residues" evidence="2">
    <location>
        <begin position="2107"/>
        <end position="2118"/>
    </location>
</feature>
<feature type="compositionally biased region" description="Polar residues" evidence="2">
    <location>
        <begin position="29"/>
        <end position="43"/>
    </location>
</feature>
<feature type="compositionally biased region" description="Low complexity" evidence="2">
    <location>
        <begin position="125"/>
        <end position="145"/>
    </location>
</feature>
<feature type="compositionally biased region" description="Low complexity" evidence="2">
    <location>
        <begin position="2088"/>
        <end position="2103"/>
    </location>
</feature>
<evidence type="ECO:0000259" key="3">
    <source>
        <dbReference type="PROSITE" id="PS51194"/>
    </source>
</evidence>
<gene>
    <name evidence="4" type="ORF">WN944_027827</name>
</gene>
<feature type="region of interest" description="Disordered" evidence="2">
    <location>
        <begin position="1263"/>
        <end position="1283"/>
    </location>
</feature>
<feature type="compositionally biased region" description="Basic and acidic residues" evidence="2">
    <location>
        <begin position="106"/>
        <end position="124"/>
    </location>
</feature>
<dbReference type="InterPro" id="IPR027417">
    <property type="entry name" value="P-loop_NTPase"/>
</dbReference>
<sequence length="2132" mass="234223">MANDTRSGRKIKDDGNSISKGRHTGGNGVTSSSTESPDTSNLRRSSRETSSSMKNMISESSSSKKNTTSETPPLKTNVTPSPSSIRKSERIEKRTSTTAPVKRKSERLEKQSEPIPLRRSERGKGPSSSSSSGSKKSDKSLVSSELKQKKEKKEKSVKQLTMETKEVSCESKKQDADRVQVQKRRINAHSYRALLKRNKKYIAKDHNKELNKIEKSSQEYSSNCEDGSSEQVNEVRGTSSDAEQAQVECSTEENFLSPESLEYTTESRTLDDDIGLKRGQNVMHLKRKRNEVDMVSDSSAVVASKETCVSQADVNPLSPARSTGICGDKKQRADIDSTKQEILFSLPTSREKLDGELCDASIAKTTEYHNMPSLHESRGDVHRRDDLMVDANDNLGSLKEKTSKYVAYGGKLDSSRFVEYWIPVQISNVQLEQYCGTLLSKSLSLCSPLKNDPVGVLHDILISARKCCDHPYLVDKSLQSLLVKDLELAEYLDVGVKASGKLQLLDTMLSELKNQGSRVIILFQECPQKLWFPQQLCDASSWHCATSGDGIFRRELTVCMISRYMSIGGGSLGDILDDFVRQRFGSDSYERVDGNVLDSKKKAALQNFNNGSGRFVFLLETRACRPSIKLSSVHAVIIFHSDWSPVNDLRALQRITLDPQLEQIKVFRLYSFCTVEEKVLILAKQDKTPDGYAQNMRPSTSHVLLMWGASYLFNRLDEFHSGKIPASSSSNFFEQSLLNDVVQEFSTILTQNGEDNDTRKFNIILKVKQSQGTYSTSFPLFGESKVEGMDEERPHIFWTNLLEGKHPCWKYYSGSSQGSRKRVQYFDDLQKKPELEIDEVAKKQRRVASNCVNQSSLKPGLEEGKTVSRDKEGTSVDSSTIHWTCASSSTLVNNFPETSRELSYSQKSLHLLLKPEMAKLCEVLKLREDVKDTVGKFLEYLMINHRVDREPPSMLQAFEISLCWTAASLRKQKIDHKESLELAKKHLHFSCKKGEADYVYSLLQCLKEVFELSMKDVSKYQSNARLSQSEIVSHRQELFKVAQKDFSRSIRGIQKKCQKQMAKLRHKQLEEKKDIDKRYEEQKAQLETKKRTEAAVIRYHCNGKMQMDKLKVLENEYAEKFKELERDRDVRLENLEALHVASMKKLSDKQTSWVEQVKSWLQIQLSNKPSSNEYGHSVECLQAVEQHNAHENQENNASNSIHISAGQNHDKLINIITPVSGEGGLESPVIQETVAGPLRLNNGGDKLDTIASAETSIAGLKERIEDSNSGDNQENNEPLNPCSREQILDGATLSMPDGHIQLGVTETISSSDGAGNCLLPVHSSGGKICDEARLSPEAQVPGEVAETVSSNDDLENVVPVNAPISKDQIPDGATTSMPDGEVLLRVPEAASSSNCTENFMDSPPGEEQIATVAISVVPNEETPLRVPKNVNSSHGLENAISLNPLSKEQIPDGATSCIPSAEVLLKVPESSPGEIVESGNINGDKNEAFATTSENFNHNLPLHERSLANPLPVLTHTIIEESPVPSNQVVSSFVEALQDVCSEPTASTGVQDGDATANDIQIALQVDPPLSNPVDAVASDDSSHRAAGTGHQPSSENCFTNQFPQLENRVQISNQALSKQLVTSSAVNPSTDVQALQGVCFEPIASTGVQDGEATASEIQTALQVEPPLPHPVDVAASSQSIHGAVGIEPVVSGTREVSGVGHQPGIQNCFVNQFAPSPIALVESQVEHSNQALSEIFTSSALNPATDASADGLRANFVDTGTAAMISGYNNRAVQNSAPVASRLPPHMISDPLQNELERLRKSADEAIRSHEENKLKLRSDCDREIEQVRRKYEIKLQEMESEFMLRKQELDANESKVLMNKIVAAAFRSKWMDMKDMKASSAGMQQEVSSSTIHQQLAYMLSWQTMQRPPVLAGSSGPPATSVQTTSAPAAISITSPAAISITSPAAISITAVPHASALFPGIPSRPPHVSSRVSPTINHQVSRGIRAPAPHLQPFRPSTSLASTSLPSSVLPTLPSNARPTSIPLLQRPLLSPLATCNTSLYSRAPGPETSGVVPSVPNPSLSAMDLLMDFVDNRSGASQILPSSLPSVSEFSSSSVPIVRPESNMQSSQTNPGQMSEPVDIVCLSDDD</sequence>
<name>A0AAP0Q8F6_9ROSI</name>
<keyword evidence="5" id="KW-1185">Reference proteome</keyword>
<dbReference type="Proteomes" id="UP001428341">
    <property type="component" value="Unassembled WGS sequence"/>
</dbReference>
<dbReference type="Pfam" id="PF25029">
    <property type="entry name" value="MOM1"/>
    <property type="match status" value="1"/>
</dbReference>
<organism evidence="4 5">
    <name type="scientific">Citrus x changshan-huyou</name>
    <dbReference type="NCBI Taxonomy" id="2935761"/>
    <lineage>
        <taxon>Eukaryota</taxon>
        <taxon>Viridiplantae</taxon>
        <taxon>Streptophyta</taxon>
        <taxon>Embryophyta</taxon>
        <taxon>Tracheophyta</taxon>
        <taxon>Spermatophyta</taxon>
        <taxon>Magnoliopsida</taxon>
        <taxon>eudicotyledons</taxon>
        <taxon>Gunneridae</taxon>
        <taxon>Pentapetalae</taxon>
        <taxon>rosids</taxon>
        <taxon>malvids</taxon>
        <taxon>Sapindales</taxon>
        <taxon>Rutaceae</taxon>
        <taxon>Aurantioideae</taxon>
        <taxon>Citrus</taxon>
    </lineage>
</organism>
<accession>A0AAP0Q8F6</accession>
<reference evidence="4 5" key="1">
    <citation type="submission" date="2024-05" db="EMBL/GenBank/DDBJ databases">
        <title>Haplotype-resolved chromosome-level genome assembly of Huyou (Citrus changshanensis).</title>
        <authorList>
            <person name="Miao C."/>
            <person name="Chen W."/>
            <person name="Wu Y."/>
            <person name="Wang L."/>
            <person name="Zhao S."/>
            <person name="Grierson D."/>
            <person name="Xu C."/>
            <person name="Chen K."/>
        </authorList>
    </citation>
    <scope>NUCLEOTIDE SEQUENCE [LARGE SCALE GENOMIC DNA]</scope>
    <source>
        <strain evidence="4">01-14</strain>
        <tissue evidence="4">Leaf</tissue>
    </source>
</reference>
<feature type="compositionally biased region" description="Polar residues" evidence="2">
    <location>
        <begin position="1267"/>
        <end position="1278"/>
    </location>
</feature>
<keyword evidence="1" id="KW-0175">Coiled coil</keyword>
<feature type="compositionally biased region" description="Low complexity" evidence="2">
    <location>
        <begin position="49"/>
        <end position="71"/>
    </location>
</feature>
<evidence type="ECO:0000256" key="2">
    <source>
        <dbReference type="SAM" id="MobiDB-lite"/>
    </source>
</evidence>
<protein>
    <recommendedName>
        <fullName evidence="3">Helicase C-terminal domain-containing protein</fullName>
    </recommendedName>
</protein>
<dbReference type="EMBL" id="JBCGBO010000025">
    <property type="protein sequence ID" value="KAK9175817.1"/>
    <property type="molecule type" value="Genomic_DNA"/>
</dbReference>
<feature type="coiled-coil region" evidence="1">
    <location>
        <begin position="1065"/>
        <end position="1130"/>
    </location>
</feature>
<proteinExistence type="predicted"/>
<dbReference type="PANTHER" id="PTHR35116:SF2">
    <property type="entry name" value="ATP-DEPENDENT HELICASE FAMILY PROTEIN-RELATED"/>
    <property type="match status" value="1"/>
</dbReference>
<dbReference type="InterPro" id="IPR039322">
    <property type="entry name" value="MOM1"/>
</dbReference>
<evidence type="ECO:0000313" key="5">
    <source>
        <dbReference type="Proteomes" id="UP001428341"/>
    </source>
</evidence>
<feature type="compositionally biased region" description="Polar residues" evidence="2">
    <location>
        <begin position="74"/>
        <end position="85"/>
    </location>
</feature>
<dbReference type="PANTHER" id="PTHR35116">
    <property type="entry name" value="HELICASE PROTEIN MOM1"/>
    <property type="match status" value="1"/>
</dbReference>
<feature type="compositionally biased region" description="Basic and acidic residues" evidence="2">
    <location>
        <begin position="86"/>
        <end position="95"/>
    </location>
</feature>
<dbReference type="Pfam" id="PF00271">
    <property type="entry name" value="Helicase_C"/>
    <property type="match status" value="1"/>
</dbReference>
<feature type="region of interest" description="Disordered" evidence="2">
    <location>
        <begin position="2088"/>
        <end position="2123"/>
    </location>
</feature>
<comment type="caution">
    <text evidence="4">The sequence shown here is derived from an EMBL/GenBank/DDBJ whole genome shotgun (WGS) entry which is preliminary data.</text>
</comment>
<dbReference type="InterPro" id="IPR056882">
    <property type="entry name" value="MOM1_dom"/>
</dbReference>
<dbReference type="PROSITE" id="PS51194">
    <property type="entry name" value="HELICASE_CTER"/>
    <property type="match status" value="1"/>
</dbReference>
<evidence type="ECO:0000256" key="1">
    <source>
        <dbReference type="SAM" id="Coils"/>
    </source>
</evidence>
<feature type="region of interest" description="Disordered" evidence="2">
    <location>
        <begin position="210"/>
        <end position="244"/>
    </location>
</feature>
<dbReference type="SUPFAM" id="SSF52540">
    <property type="entry name" value="P-loop containing nucleoside triphosphate hydrolases"/>
    <property type="match status" value="1"/>
</dbReference>
<feature type="region of interest" description="Disordered" evidence="2">
    <location>
        <begin position="1571"/>
        <end position="1597"/>
    </location>
</feature>
<feature type="coiled-coil region" evidence="1">
    <location>
        <begin position="1795"/>
        <end position="1844"/>
    </location>
</feature>
<evidence type="ECO:0000313" key="4">
    <source>
        <dbReference type="EMBL" id="KAK9175817.1"/>
    </source>
</evidence>
<feature type="region of interest" description="Disordered" evidence="2">
    <location>
        <begin position="1991"/>
        <end position="2016"/>
    </location>
</feature>
<feature type="compositionally biased region" description="Low complexity" evidence="2">
    <location>
        <begin position="2000"/>
        <end position="2016"/>
    </location>
</feature>
<feature type="compositionally biased region" description="Basic and acidic residues" evidence="2">
    <location>
        <begin position="146"/>
        <end position="180"/>
    </location>
</feature>
<feature type="domain" description="Helicase C-terminal" evidence="3">
    <location>
        <begin position="504"/>
        <end position="704"/>
    </location>
</feature>